<keyword evidence="4" id="KW-1003">Cell membrane</keyword>
<dbReference type="KEGG" id="elim:B2M23_03980"/>
<dbReference type="NCBIfam" id="TIGR01726">
    <property type="entry name" value="HEQRo_perm_3TM"/>
    <property type="match status" value="1"/>
</dbReference>
<evidence type="ECO:0000313" key="11">
    <source>
        <dbReference type="EMBL" id="ARD64750.1"/>
    </source>
</evidence>
<dbReference type="InterPro" id="IPR035906">
    <property type="entry name" value="MetI-like_sf"/>
</dbReference>
<organism evidence="11 12">
    <name type="scientific">Eubacterium limosum</name>
    <dbReference type="NCBI Taxonomy" id="1736"/>
    <lineage>
        <taxon>Bacteria</taxon>
        <taxon>Bacillati</taxon>
        <taxon>Bacillota</taxon>
        <taxon>Clostridia</taxon>
        <taxon>Eubacteriales</taxon>
        <taxon>Eubacteriaceae</taxon>
        <taxon>Eubacterium</taxon>
    </lineage>
</organism>
<name>A0AAC9W1I9_EUBLI</name>
<dbReference type="PROSITE" id="PS50928">
    <property type="entry name" value="ABC_TM1"/>
    <property type="match status" value="1"/>
</dbReference>
<feature type="transmembrane region" description="Helical" evidence="9">
    <location>
        <begin position="66"/>
        <end position="83"/>
    </location>
</feature>
<dbReference type="SUPFAM" id="SSF161098">
    <property type="entry name" value="MetI-like"/>
    <property type="match status" value="1"/>
</dbReference>
<dbReference type="GO" id="GO:0043190">
    <property type="term" value="C:ATP-binding cassette (ABC) transporter complex"/>
    <property type="evidence" value="ECO:0007669"/>
    <property type="project" value="InterPro"/>
</dbReference>
<comment type="subcellular location">
    <subcellularLocation>
        <location evidence="1 9">Cell membrane</location>
        <topology evidence="1 9">Multi-pass membrane protein</topology>
    </subcellularLocation>
</comment>
<dbReference type="PANTHER" id="PTHR30614">
    <property type="entry name" value="MEMBRANE COMPONENT OF AMINO ACID ABC TRANSPORTER"/>
    <property type="match status" value="1"/>
</dbReference>
<accession>A0AAC9W1I9</accession>
<evidence type="ECO:0000256" key="7">
    <source>
        <dbReference type="ARBA" id="ARBA00022989"/>
    </source>
</evidence>
<dbReference type="Pfam" id="PF00528">
    <property type="entry name" value="BPD_transp_1"/>
    <property type="match status" value="1"/>
</dbReference>
<feature type="transmembrane region" description="Helical" evidence="9">
    <location>
        <begin position="20"/>
        <end position="45"/>
    </location>
</feature>
<keyword evidence="6" id="KW-0029">Amino-acid transport</keyword>
<evidence type="ECO:0000256" key="4">
    <source>
        <dbReference type="ARBA" id="ARBA00022475"/>
    </source>
</evidence>
<evidence type="ECO:0000259" key="10">
    <source>
        <dbReference type="PROSITE" id="PS50928"/>
    </source>
</evidence>
<evidence type="ECO:0000256" key="3">
    <source>
        <dbReference type="ARBA" id="ARBA00022448"/>
    </source>
</evidence>
<dbReference type="RefSeq" id="WP_038353442.1">
    <property type="nucleotide sequence ID" value="NZ_CP019962.1"/>
</dbReference>
<dbReference type="InterPro" id="IPR043429">
    <property type="entry name" value="ArtM/GltK/GlnP/TcyL/YhdX-like"/>
</dbReference>
<feature type="transmembrane region" description="Helical" evidence="9">
    <location>
        <begin position="191"/>
        <end position="212"/>
    </location>
</feature>
<protein>
    <recommendedName>
        <fullName evidence="10">ABC transmembrane type-1 domain-containing protein</fullName>
    </recommendedName>
</protein>
<proteinExistence type="inferred from homology"/>
<keyword evidence="5 9" id="KW-0812">Transmembrane</keyword>
<evidence type="ECO:0000256" key="9">
    <source>
        <dbReference type="RuleBase" id="RU363032"/>
    </source>
</evidence>
<feature type="domain" description="ABC transmembrane type-1" evidence="10">
    <location>
        <begin position="24"/>
        <end position="212"/>
    </location>
</feature>
<gene>
    <name evidence="11" type="ORF">B2M23_03980</name>
</gene>
<dbReference type="GO" id="GO:0022857">
    <property type="term" value="F:transmembrane transporter activity"/>
    <property type="evidence" value="ECO:0007669"/>
    <property type="project" value="InterPro"/>
</dbReference>
<dbReference type="CDD" id="cd06261">
    <property type="entry name" value="TM_PBP2"/>
    <property type="match status" value="1"/>
</dbReference>
<evidence type="ECO:0000256" key="2">
    <source>
        <dbReference type="ARBA" id="ARBA00010072"/>
    </source>
</evidence>
<dbReference type="EMBL" id="CP019962">
    <property type="protein sequence ID" value="ARD64750.1"/>
    <property type="molecule type" value="Genomic_DNA"/>
</dbReference>
<sequence>MSNVFAPFKWSALFDKSIALLTAFGHTVLISVLALAIALVLGLLFGIMSQSRYRVFRIISRIYVELVQNIPLLLQVFLMYAVFPLFGLMMSSFFIGVIGIGFYHGAYISEVVRSGMEALPKGQYEAAYSQGFTDRQALRYVILPQTIRIILPPLAVQAANLIKNTSVLALIAGGELMYFSNSFAYSTSYYGPAYVVAGILYFALCFPLSRAARYLETRQKKSGEEVSGNA</sequence>
<reference evidence="12" key="1">
    <citation type="journal article" date="2017" name="Sci. Rep.">
        <title>Determination of the Genome and Primary Transcriptome of Syngas Fermenting Eubacterium limosum ATCC 8486.</title>
        <authorList>
            <person name="Song Y."/>
            <person name="Shin J."/>
            <person name="Jeong Y."/>
            <person name="Jin S."/>
            <person name="Lee J.K."/>
            <person name="Kim D.R."/>
            <person name="Kim S.C."/>
            <person name="Cho S."/>
            <person name="Cho B.K."/>
        </authorList>
    </citation>
    <scope>NUCLEOTIDE SEQUENCE [LARGE SCALE GENOMIC DNA]</scope>
    <source>
        <strain evidence="12">ATCC 8486</strain>
    </source>
</reference>
<dbReference type="AlphaFoldDB" id="A0AAC9W1I9"/>
<dbReference type="PANTHER" id="PTHR30614:SF20">
    <property type="entry name" value="GLUTAMINE TRANSPORT SYSTEM PERMEASE PROTEIN GLNP"/>
    <property type="match status" value="1"/>
</dbReference>
<comment type="similarity">
    <text evidence="2">Belongs to the binding-protein-dependent transport system permease family. HisMQ subfamily.</text>
</comment>
<evidence type="ECO:0000256" key="5">
    <source>
        <dbReference type="ARBA" id="ARBA00022692"/>
    </source>
</evidence>
<keyword evidence="8 9" id="KW-0472">Membrane</keyword>
<feature type="transmembrane region" description="Helical" evidence="9">
    <location>
        <begin position="89"/>
        <end position="108"/>
    </location>
</feature>
<dbReference type="GO" id="GO:0006865">
    <property type="term" value="P:amino acid transport"/>
    <property type="evidence" value="ECO:0007669"/>
    <property type="project" value="UniProtKB-KW"/>
</dbReference>
<dbReference type="Gene3D" id="1.10.3720.10">
    <property type="entry name" value="MetI-like"/>
    <property type="match status" value="1"/>
</dbReference>
<dbReference type="Proteomes" id="UP000192391">
    <property type="component" value="Chromosome"/>
</dbReference>
<dbReference type="InterPro" id="IPR010065">
    <property type="entry name" value="AA_ABC_transptr_permease_3TM"/>
</dbReference>
<evidence type="ECO:0000256" key="6">
    <source>
        <dbReference type="ARBA" id="ARBA00022970"/>
    </source>
</evidence>
<evidence type="ECO:0000256" key="1">
    <source>
        <dbReference type="ARBA" id="ARBA00004651"/>
    </source>
</evidence>
<keyword evidence="7 9" id="KW-1133">Transmembrane helix</keyword>
<evidence type="ECO:0000256" key="8">
    <source>
        <dbReference type="ARBA" id="ARBA00023136"/>
    </source>
</evidence>
<dbReference type="InterPro" id="IPR000515">
    <property type="entry name" value="MetI-like"/>
</dbReference>
<evidence type="ECO:0000313" key="12">
    <source>
        <dbReference type="Proteomes" id="UP000192391"/>
    </source>
</evidence>
<keyword evidence="3 9" id="KW-0813">Transport</keyword>